<proteinExistence type="predicted"/>
<evidence type="ECO:0000313" key="2">
    <source>
        <dbReference type="Proteomes" id="UP000008062"/>
    </source>
</evidence>
<reference evidence="1 2" key="1">
    <citation type="journal article" date="2011" name="PLoS Genet.">
        <title>Finished genome of the fungal wheat pathogen Mycosphaerella graminicola reveals dispensome structure, chromosome plasticity, and stealth pathogenesis.</title>
        <authorList>
            <person name="Goodwin S.B."/>
            <person name="Ben M'barek S."/>
            <person name="Dhillon B."/>
            <person name="Wittenberg A.H.J."/>
            <person name="Crane C.F."/>
            <person name="Hane J.K."/>
            <person name="Foster A.J."/>
            <person name="Van der Lee T.A.J."/>
            <person name="Grimwood J."/>
            <person name="Aerts A."/>
            <person name="Antoniw J."/>
            <person name="Bailey A."/>
            <person name="Bluhm B."/>
            <person name="Bowler J."/>
            <person name="Bristow J."/>
            <person name="van der Burgt A."/>
            <person name="Canto-Canche B."/>
            <person name="Churchill A.C.L."/>
            <person name="Conde-Ferraez L."/>
            <person name="Cools H.J."/>
            <person name="Coutinho P.M."/>
            <person name="Csukai M."/>
            <person name="Dehal P."/>
            <person name="De Wit P."/>
            <person name="Donzelli B."/>
            <person name="van de Geest H.C."/>
            <person name="van Ham R.C.H.J."/>
            <person name="Hammond-Kosack K.E."/>
            <person name="Henrissat B."/>
            <person name="Kilian A."/>
            <person name="Kobayashi A.K."/>
            <person name="Koopmann E."/>
            <person name="Kourmpetis Y."/>
            <person name="Kuzniar A."/>
            <person name="Lindquist E."/>
            <person name="Lombard V."/>
            <person name="Maliepaard C."/>
            <person name="Martins N."/>
            <person name="Mehrabi R."/>
            <person name="Nap J.P.H."/>
            <person name="Ponomarenko A."/>
            <person name="Rudd J.J."/>
            <person name="Salamov A."/>
            <person name="Schmutz J."/>
            <person name="Schouten H.J."/>
            <person name="Shapiro H."/>
            <person name="Stergiopoulos I."/>
            <person name="Torriani S.F.F."/>
            <person name="Tu H."/>
            <person name="de Vries R.P."/>
            <person name="Waalwijk C."/>
            <person name="Ware S.B."/>
            <person name="Wiebenga A."/>
            <person name="Zwiers L.-H."/>
            <person name="Oliver R.P."/>
            <person name="Grigoriev I.V."/>
            <person name="Kema G.H.J."/>
        </authorList>
    </citation>
    <scope>NUCLEOTIDE SEQUENCE [LARGE SCALE GENOMIC DNA]</scope>
    <source>
        <strain evidence="2">CBS 115943 / IPO323</strain>
    </source>
</reference>
<dbReference type="GeneID" id="13396691"/>
<keyword evidence="2" id="KW-1185">Reference proteome</keyword>
<protein>
    <submittedName>
        <fullName evidence="1">Uncharacterized protein</fullName>
    </submittedName>
</protein>
<evidence type="ECO:0000313" key="1">
    <source>
        <dbReference type="EMBL" id="EGP81885.1"/>
    </source>
</evidence>
<gene>
    <name evidence="1" type="ORF">MYCGRDRAFT_98073</name>
</gene>
<dbReference type="KEGG" id="ztr:MYCGRDRAFT_98073"/>
<organism evidence="1 2">
    <name type="scientific">Zymoseptoria tritici (strain CBS 115943 / IPO323)</name>
    <name type="common">Speckled leaf blotch fungus</name>
    <name type="synonym">Septoria tritici</name>
    <dbReference type="NCBI Taxonomy" id="336722"/>
    <lineage>
        <taxon>Eukaryota</taxon>
        <taxon>Fungi</taxon>
        <taxon>Dikarya</taxon>
        <taxon>Ascomycota</taxon>
        <taxon>Pezizomycotina</taxon>
        <taxon>Dothideomycetes</taxon>
        <taxon>Dothideomycetidae</taxon>
        <taxon>Mycosphaerellales</taxon>
        <taxon>Mycosphaerellaceae</taxon>
        <taxon>Zymoseptoria</taxon>
    </lineage>
</organism>
<dbReference type="Proteomes" id="UP000008062">
    <property type="component" value="Chromosome 21"/>
</dbReference>
<dbReference type="EMBL" id="CM001216">
    <property type="protein sequence ID" value="EGP81885.1"/>
    <property type="molecule type" value="Genomic_DNA"/>
</dbReference>
<dbReference type="RefSeq" id="XP_003846909.1">
    <property type="nucleotide sequence ID" value="XM_003846861.1"/>
</dbReference>
<name>F9XS84_ZYMTI</name>
<dbReference type="VEuPathDB" id="FungiDB:ZTRI_21.4"/>
<accession>F9XS84</accession>
<dbReference type="OrthoDB" id="3896145at2759"/>
<dbReference type="AlphaFoldDB" id="F9XS84"/>
<dbReference type="InParanoid" id="F9XS84"/>
<dbReference type="HOGENOM" id="CLU_1261292_0_0_1"/>
<sequence length="205" mass="22447">MSGMLASIERTLSALQGGGTIYGGDVFAVLRQSLYAVRAAQFGLVDGALDCSYACDPRMTFTDRLLRLTQRQHLEPCCVLPFDMKSSTDGQAGLQAYTTTQKQRNRAAFFVGICASDPTFIELYPNYCQDSAVLQRDAASTPDAKIKTVVNTTRTCRLPPSTYGWLDPCASPYRMLIYMLPRAVEAIIACVNSSSTALEGRRTLD</sequence>